<reference evidence="4" key="1">
    <citation type="journal article" date="2014" name="Front. Microbiol.">
        <title>High frequency of phylogenetically diverse reductive dehalogenase-homologous genes in deep subseafloor sedimentary metagenomes.</title>
        <authorList>
            <person name="Kawai M."/>
            <person name="Futagami T."/>
            <person name="Toyoda A."/>
            <person name="Takaki Y."/>
            <person name="Nishi S."/>
            <person name="Hori S."/>
            <person name="Arai W."/>
            <person name="Tsubouchi T."/>
            <person name="Morono Y."/>
            <person name="Uchiyama I."/>
            <person name="Ito T."/>
            <person name="Fujiyama A."/>
            <person name="Inagaki F."/>
            <person name="Takami H."/>
        </authorList>
    </citation>
    <scope>NUCLEOTIDE SEQUENCE</scope>
    <source>
        <strain evidence="4">Expedition CK06-06</strain>
    </source>
</reference>
<feature type="compositionally biased region" description="Basic and acidic residues" evidence="2">
    <location>
        <begin position="101"/>
        <end position="120"/>
    </location>
</feature>
<name>X1BKV4_9ZZZZ</name>
<evidence type="ECO:0000313" key="4">
    <source>
        <dbReference type="EMBL" id="GAG96509.1"/>
    </source>
</evidence>
<evidence type="ECO:0000259" key="3">
    <source>
        <dbReference type="PROSITE" id="PS51194"/>
    </source>
</evidence>
<evidence type="ECO:0000256" key="2">
    <source>
        <dbReference type="SAM" id="MobiDB-lite"/>
    </source>
</evidence>
<dbReference type="CDD" id="cd18793">
    <property type="entry name" value="SF2_C_SNF"/>
    <property type="match status" value="1"/>
</dbReference>
<dbReference type="SUPFAM" id="SSF52540">
    <property type="entry name" value="P-loop containing nucleoside triphosphate hydrolases"/>
    <property type="match status" value="1"/>
</dbReference>
<protein>
    <recommendedName>
        <fullName evidence="3">Helicase C-terminal domain-containing protein</fullName>
    </recommendedName>
</protein>
<organism evidence="4">
    <name type="scientific">marine sediment metagenome</name>
    <dbReference type="NCBI Taxonomy" id="412755"/>
    <lineage>
        <taxon>unclassified sequences</taxon>
        <taxon>metagenomes</taxon>
        <taxon>ecological metagenomes</taxon>
    </lineage>
</organism>
<feature type="domain" description="Helicase C-terminal" evidence="3">
    <location>
        <begin position="1"/>
        <end position="90"/>
    </location>
</feature>
<dbReference type="InterPro" id="IPR001650">
    <property type="entry name" value="Helicase_C-like"/>
</dbReference>
<dbReference type="AlphaFoldDB" id="X1BKV4"/>
<feature type="region of interest" description="Disordered" evidence="2">
    <location>
        <begin position="90"/>
        <end position="141"/>
    </location>
</feature>
<dbReference type="PROSITE" id="PS51194">
    <property type="entry name" value="HELICASE_CTER"/>
    <property type="match status" value="1"/>
</dbReference>
<dbReference type="Pfam" id="PF00271">
    <property type="entry name" value="Helicase_C"/>
    <property type="match status" value="1"/>
</dbReference>
<dbReference type="GO" id="GO:0016787">
    <property type="term" value="F:hydrolase activity"/>
    <property type="evidence" value="ECO:0007669"/>
    <property type="project" value="UniProtKB-KW"/>
</dbReference>
<evidence type="ECO:0000256" key="1">
    <source>
        <dbReference type="ARBA" id="ARBA00022801"/>
    </source>
</evidence>
<keyword evidence="1" id="KW-0378">Hydrolase</keyword>
<dbReference type="PANTHER" id="PTHR10799">
    <property type="entry name" value="SNF2/RAD54 HELICASE FAMILY"/>
    <property type="match status" value="1"/>
</dbReference>
<feature type="non-terminal residue" evidence="4">
    <location>
        <position position="1"/>
    </location>
</feature>
<comment type="caution">
    <text evidence="4">The sequence shown here is derived from an EMBL/GenBank/DDBJ whole genome shotgun (WGS) entry which is preliminary data.</text>
</comment>
<dbReference type="EMBL" id="BART01022449">
    <property type="protein sequence ID" value="GAG96509.1"/>
    <property type="molecule type" value="Genomic_DNA"/>
</dbReference>
<accession>X1BKV4</accession>
<dbReference type="InterPro" id="IPR049730">
    <property type="entry name" value="SNF2/RAD54-like_C"/>
</dbReference>
<gene>
    <name evidence="4" type="ORF">S01H4_41090</name>
</gene>
<dbReference type="Gene3D" id="3.40.50.300">
    <property type="entry name" value="P-loop containing nucleotide triphosphate hydrolases"/>
    <property type="match status" value="1"/>
</dbReference>
<sequence>QAANTVINVDLPWNPAVLEQRIGRAHRMGQQRPVQVFMLVTEDTIEERMLGTLSAKHDLALAALDVESDVTEVELRSGMEELKRRLEQLLGEKPATPIDASGRDEARTEVDQQHGQREGIAKQADSDADILPGDQHKNSVPTESQVKSIFVEVPYPVLHGLFPGLLW</sequence>
<proteinExistence type="predicted"/>
<dbReference type="InterPro" id="IPR027417">
    <property type="entry name" value="P-loop_NTPase"/>
</dbReference>